<reference evidence="20 22" key="3">
    <citation type="journal article" date="2014" name="Nature">
        <title>Elephant shark genome provides unique insights into gnathostome evolution.</title>
        <authorList>
            <consortium name="International Elephant Shark Genome Sequencing Consortium"/>
            <person name="Venkatesh B."/>
            <person name="Lee A.P."/>
            <person name="Ravi V."/>
            <person name="Maurya A.K."/>
            <person name="Lian M.M."/>
            <person name="Swann J.B."/>
            <person name="Ohta Y."/>
            <person name="Flajnik M.F."/>
            <person name="Sutoh Y."/>
            <person name="Kasahara M."/>
            <person name="Hoon S."/>
            <person name="Gangu V."/>
            <person name="Roy S.W."/>
            <person name="Irimia M."/>
            <person name="Korzh V."/>
            <person name="Kondrychyn I."/>
            <person name="Lim Z.W."/>
            <person name="Tay B.H."/>
            <person name="Tohari S."/>
            <person name="Kong K.W."/>
            <person name="Ho S."/>
            <person name="Lorente-Galdos B."/>
            <person name="Quilez J."/>
            <person name="Marques-Bonet T."/>
            <person name="Raney B.J."/>
            <person name="Ingham P.W."/>
            <person name="Tay A."/>
            <person name="Hillier L.W."/>
            <person name="Minx P."/>
            <person name="Boehm T."/>
            <person name="Wilson R.K."/>
            <person name="Brenner S."/>
            <person name="Warren W.C."/>
        </authorList>
    </citation>
    <scope>NUCLEOTIDE SEQUENCE</scope>
    <source>
        <tissue evidence="20">Testis</tissue>
    </source>
</reference>
<evidence type="ECO:0000256" key="1">
    <source>
        <dbReference type="ARBA" id="ARBA00004123"/>
    </source>
</evidence>
<dbReference type="Gene3D" id="1.25.40.10">
    <property type="entry name" value="Tetratricopeptide repeat domain"/>
    <property type="match status" value="1"/>
</dbReference>
<reference evidence="22" key="2">
    <citation type="journal article" date="2007" name="PLoS Biol.">
        <title>Survey sequencing and comparative analysis of the elephant shark (Callorhinchus milii) genome.</title>
        <authorList>
            <person name="Venkatesh B."/>
            <person name="Kirkness E.F."/>
            <person name="Loh Y.H."/>
            <person name="Halpern A.L."/>
            <person name="Lee A.P."/>
            <person name="Johnson J."/>
            <person name="Dandona N."/>
            <person name="Viswanathan L.D."/>
            <person name="Tay A."/>
            <person name="Venter J.C."/>
            <person name="Strausberg R.L."/>
            <person name="Brenner S."/>
        </authorList>
    </citation>
    <scope>NUCLEOTIDE SEQUENCE [LARGE SCALE GENOMIC DNA]</scope>
</reference>
<dbReference type="KEGG" id="cmk:103184308"/>
<gene>
    <name evidence="21" type="primary">anapc5</name>
</gene>
<protein>
    <recommendedName>
        <fullName evidence="5">Anaphase-promoting complex subunit 5</fullName>
    </recommendedName>
    <alternativeName>
        <fullName evidence="16">Cyclosome subunit 5</fullName>
    </alternativeName>
</protein>
<dbReference type="CDD" id="cd16270">
    <property type="entry name" value="Apc5_N"/>
    <property type="match status" value="1"/>
</dbReference>
<keyword evidence="10" id="KW-0498">Mitosis</keyword>
<keyword evidence="8" id="KW-0132">Cell division</keyword>
<evidence type="ECO:0000256" key="13">
    <source>
        <dbReference type="ARBA" id="ARBA00023212"/>
    </source>
</evidence>
<feature type="domain" description="Anaphase-promoting complex subunit 5" evidence="18">
    <location>
        <begin position="260"/>
        <end position="359"/>
    </location>
</feature>
<comment type="function">
    <text evidence="17">Component of the anaphase promoting complex/cyclosome (APC/C), a cell cycle-regulated E3 ubiquitin ligase that controls progression through mitosis and the G1 phase of the cell cycle. The APC/C complex acts by mediating ubiquitination and subsequent degradation of target proteins: it mainly mediates the formation of 'Lys-11'-linked polyubiquitin chains and, to a lower extent, the formation of 'Lys-48'- and 'Lys-63'-linked polyubiquitin chains. The APC/C complex catalyzes assembly of branched 'Lys-11'-/'Lys-48'-linked branched ubiquitin chains on target proteins.</text>
</comment>
<dbReference type="PANTHER" id="PTHR12830:SF9">
    <property type="entry name" value="ANAPHASE-PROMOTING COMPLEX SUBUNIT 5"/>
    <property type="match status" value="1"/>
</dbReference>
<dbReference type="InterPro" id="IPR048968">
    <property type="entry name" value="Apc5_N"/>
</dbReference>
<dbReference type="SUPFAM" id="SSF48452">
    <property type="entry name" value="TPR-like"/>
    <property type="match status" value="2"/>
</dbReference>
<proteinExistence type="evidence at transcript level"/>
<dbReference type="STRING" id="7868.ENSCMIP00000013195"/>
<dbReference type="EMBL" id="JW864521">
    <property type="protein sequence ID" value="AFO97038.1"/>
    <property type="molecule type" value="mRNA"/>
</dbReference>
<dbReference type="CTD" id="51433"/>
<keyword evidence="12" id="KW-0802">TPR repeat</keyword>
<keyword evidence="15" id="KW-0131">Cell cycle</keyword>
<organism evidence="20">
    <name type="scientific">Callorhinchus milii</name>
    <name type="common">Ghost shark</name>
    <dbReference type="NCBI Taxonomy" id="7868"/>
    <lineage>
        <taxon>Eukaryota</taxon>
        <taxon>Metazoa</taxon>
        <taxon>Chordata</taxon>
        <taxon>Craniata</taxon>
        <taxon>Vertebrata</taxon>
        <taxon>Chondrichthyes</taxon>
        <taxon>Holocephali</taxon>
        <taxon>Chimaeriformes</taxon>
        <taxon>Callorhinchidae</taxon>
        <taxon>Callorhinchus</taxon>
    </lineage>
</organism>
<evidence type="ECO:0000259" key="19">
    <source>
        <dbReference type="Pfam" id="PF21371"/>
    </source>
</evidence>
<sequence>MASVHESMFFNPMMANGVVHANVFGIKDWVTPHKISILLLLHEMATCKSQGTPEFETRRLHMNKMILPLLQGPDMPLLQLLKTIRECCPKLANDVTTRVVLMAEGELKDMENFFYSLQDVFSGTEPAVHKTSVIGLFLRHMILAYNKLSFSQVYKLYTALQQYYQSYENLTSRATEREETDMELTTLDLEGKMEKEELEFRLRDDEVIDRGPLSQKQAEYFLAEQASLLKNNENKALSPATLQKELNNLLKFNPDFAEAHYLSYLNSLRVQDYFSAMHSLLHYFDRLILTGSDSKSSGEDGFGRSLRYAALNLAALNCRFGHHEQAQFALQEAIRIAQESSDHVCLQHCLSWLYILDQMKGSDNTILVEHSVKKAGQLGLPYLASLGIQSLVQQRAFSGRSANKLMDAMKDSDMLHWKHGLSELIDVSIAQKTAIWKMYGQSTMALQQAQLLLYMHSLESVSMDIHQNNTEAMAVVLCHLAELHAEQGYYAAASEILKHLKDRFPTHSQYAKLWMLFDQKIQFNRAMSDGKYHIAESLVPGIAALNGAEGLYRKAIVLKAQNQITEAYKLLQKLLVHCQKKKSTELLIKVLIVEAELFWRSSCHTIAVPLLLKALALSREYHLEYLASEAILHLAFSQLMLGVPEQALSVLHMAIEPILAHGNVLDRGRAMLLLAKCQVASAASYSPQQKTEALESAIQNLNEAKIYFEKADCKERIREVLYMQARLFNSLNKTQERNKCAMMFRQLHQELPTYGVPLLS</sequence>
<dbReference type="InterPro" id="IPR019734">
    <property type="entry name" value="TPR_rpt"/>
</dbReference>
<dbReference type="GeneTree" id="ENSGT00390000018674"/>
<evidence type="ECO:0000256" key="17">
    <source>
        <dbReference type="ARBA" id="ARBA00045696"/>
    </source>
</evidence>
<reference evidence="22" key="1">
    <citation type="journal article" date="2006" name="Science">
        <title>Ancient noncoding elements conserved in the human genome.</title>
        <authorList>
            <person name="Venkatesh B."/>
            <person name="Kirkness E.F."/>
            <person name="Loh Y.H."/>
            <person name="Halpern A.L."/>
            <person name="Lee A.P."/>
            <person name="Johnson J."/>
            <person name="Dandona N."/>
            <person name="Viswanathan L.D."/>
            <person name="Tay A."/>
            <person name="Venter J.C."/>
            <person name="Strausberg R.L."/>
            <person name="Brenner S."/>
        </authorList>
    </citation>
    <scope>NUCLEOTIDE SEQUENCE [LARGE SCALE GENOMIC DNA]</scope>
</reference>
<dbReference type="RefSeq" id="XP_007900426.1">
    <property type="nucleotide sequence ID" value="XM_007902235.2"/>
</dbReference>
<evidence type="ECO:0000256" key="10">
    <source>
        <dbReference type="ARBA" id="ARBA00022776"/>
    </source>
</evidence>
<keyword evidence="22" id="KW-1185">Reference proteome</keyword>
<evidence type="ECO:0000256" key="5">
    <source>
        <dbReference type="ARBA" id="ARBA00016066"/>
    </source>
</evidence>
<dbReference type="PANTHER" id="PTHR12830">
    <property type="entry name" value="ANAPHASE-PROMOTING COMPLEX SUBUNIT 5"/>
    <property type="match status" value="1"/>
</dbReference>
<keyword evidence="14" id="KW-0539">Nucleus</keyword>
<evidence type="ECO:0000256" key="2">
    <source>
        <dbReference type="ARBA" id="ARBA00004186"/>
    </source>
</evidence>
<dbReference type="GO" id="GO:0051301">
    <property type="term" value="P:cell division"/>
    <property type="evidence" value="ECO:0007669"/>
    <property type="project" value="UniProtKB-KW"/>
</dbReference>
<dbReference type="InterPro" id="IPR026000">
    <property type="entry name" value="Apc5_dom"/>
</dbReference>
<evidence type="ECO:0000256" key="9">
    <source>
        <dbReference type="ARBA" id="ARBA00022737"/>
    </source>
</evidence>
<dbReference type="GO" id="GO:0005819">
    <property type="term" value="C:spindle"/>
    <property type="evidence" value="ECO:0007669"/>
    <property type="project" value="UniProtKB-SubCell"/>
</dbReference>
<evidence type="ECO:0000313" key="21">
    <source>
        <dbReference type="Ensembl" id="ENSCMIP00000013195.1"/>
    </source>
</evidence>
<evidence type="ECO:0000256" key="15">
    <source>
        <dbReference type="ARBA" id="ARBA00023306"/>
    </source>
</evidence>
<dbReference type="GO" id="GO:0005680">
    <property type="term" value="C:anaphase-promoting complex"/>
    <property type="evidence" value="ECO:0007669"/>
    <property type="project" value="InterPro"/>
</dbReference>
<dbReference type="Pfam" id="PF21371">
    <property type="entry name" value="Apc5_N"/>
    <property type="match status" value="1"/>
</dbReference>
<evidence type="ECO:0000259" key="18">
    <source>
        <dbReference type="Pfam" id="PF12862"/>
    </source>
</evidence>
<evidence type="ECO:0000256" key="11">
    <source>
        <dbReference type="ARBA" id="ARBA00022786"/>
    </source>
</evidence>
<dbReference type="Proteomes" id="UP000314986">
    <property type="component" value="Unassembled WGS sequence"/>
</dbReference>
<evidence type="ECO:0000256" key="8">
    <source>
        <dbReference type="ARBA" id="ARBA00022618"/>
    </source>
</evidence>
<comment type="similarity">
    <text evidence="4">Belongs to the APC5 family.</text>
</comment>
<dbReference type="GO" id="GO:0031145">
    <property type="term" value="P:anaphase-promoting complex-dependent catabolic process"/>
    <property type="evidence" value="ECO:0007669"/>
    <property type="project" value="TreeGrafter"/>
</dbReference>
<keyword evidence="7" id="KW-0597">Phosphoprotein</keyword>
<dbReference type="UniPathway" id="UPA00143"/>
<dbReference type="Pfam" id="PF12862">
    <property type="entry name" value="ANAPC5"/>
    <property type="match status" value="1"/>
</dbReference>
<dbReference type="InterPro" id="IPR037679">
    <property type="entry name" value="Apc5"/>
</dbReference>
<feature type="domain" description="Anaphase-promoting complex subunit 5 N-terminal" evidence="19">
    <location>
        <begin position="30"/>
        <end position="168"/>
    </location>
</feature>
<dbReference type="GeneID" id="103184308"/>
<reference evidence="21" key="4">
    <citation type="submission" date="2025-05" db="UniProtKB">
        <authorList>
            <consortium name="Ensembl"/>
        </authorList>
    </citation>
    <scope>IDENTIFICATION</scope>
</reference>
<comment type="subcellular location">
    <subcellularLocation>
        <location evidence="2">Cytoplasm</location>
        <location evidence="2">Cytoskeleton</location>
        <location evidence="2">Spindle</location>
    </subcellularLocation>
    <subcellularLocation>
        <location evidence="1">Nucleus</location>
    </subcellularLocation>
</comment>
<keyword evidence="6" id="KW-0963">Cytoplasm</keyword>
<dbReference type="InterPro" id="IPR011990">
    <property type="entry name" value="TPR-like_helical_dom_sf"/>
</dbReference>
<dbReference type="AlphaFoldDB" id="V9KGN0"/>
<keyword evidence="11" id="KW-0833">Ubl conjugation pathway</keyword>
<evidence type="ECO:0000256" key="12">
    <source>
        <dbReference type="ARBA" id="ARBA00022803"/>
    </source>
</evidence>
<dbReference type="OMA" id="DANMGMA"/>
<evidence type="ECO:0000256" key="7">
    <source>
        <dbReference type="ARBA" id="ARBA00022553"/>
    </source>
</evidence>
<dbReference type="OrthoDB" id="2504561at2759"/>
<comment type="pathway">
    <text evidence="3">Protein modification; protein ubiquitination.</text>
</comment>
<dbReference type="Ensembl" id="ENSCMIT00000013487.1">
    <property type="protein sequence ID" value="ENSCMIP00000013195.1"/>
    <property type="gene ID" value="ENSCMIG00000006636.1"/>
</dbReference>
<dbReference type="SMART" id="SM00028">
    <property type="entry name" value="TPR"/>
    <property type="match status" value="3"/>
</dbReference>
<evidence type="ECO:0000256" key="6">
    <source>
        <dbReference type="ARBA" id="ARBA00022490"/>
    </source>
</evidence>
<keyword evidence="9" id="KW-0677">Repeat</keyword>
<evidence type="ECO:0000256" key="16">
    <source>
        <dbReference type="ARBA" id="ARBA00031069"/>
    </source>
</evidence>
<name>V9KGN0_CALMI</name>
<evidence type="ECO:0000256" key="3">
    <source>
        <dbReference type="ARBA" id="ARBA00004906"/>
    </source>
</evidence>
<dbReference type="GO" id="GO:0070979">
    <property type="term" value="P:protein K11-linked ubiquitination"/>
    <property type="evidence" value="ECO:0007669"/>
    <property type="project" value="TreeGrafter"/>
</dbReference>
<evidence type="ECO:0000256" key="14">
    <source>
        <dbReference type="ARBA" id="ARBA00023242"/>
    </source>
</evidence>
<accession>V9KGN0</accession>
<keyword evidence="13" id="KW-0206">Cytoskeleton</keyword>
<evidence type="ECO:0000256" key="4">
    <source>
        <dbReference type="ARBA" id="ARBA00007450"/>
    </source>
</evidence>
<dbReference type="GO" id="GO:0045842">
    <property type="term" value="P:positive regulation of mitotic metaphase/anaphase transition"/>
    <property type="evidence" value="ECO:0007669"/>
    <property type="project" value="TreeGrafter"/>
</dbReference>
<evidence type="ECO:0000313" key="22">
    <source>
        <dbReference type="Proteomes" id="UP000314986"/>
    </source>
</evidence>
<evidence type="ECO:0000313" key="20">
    <source>
        <dbReference type="EMBL" id="AFO97038.1"/>
    </source>
</evidence>